<accession>A0A8K1CFX2</accession>
<dbReference type="InterPro" id="IPR052727">
    <property type="entry name" value="Rab4/Rab5_effector"/>
</dbReference>
<organism evidence="2 3">
    <name type="scientific">Pythium oligandrum</name>
    <name type="common">Mycoparasitic fungus</name>
    <dbReference type="NCBI Taxonomy" id="41045"/>
    <lineage>
        <taxon>Eukaryota</taxon>
        <taxon>Sar</taxon>
        <taxon>Stramenopiles</taxon>
        <taxon>Oomycota</taxon>
        <taxon>Peronosporomycetes</taxon>
        <taxon>Pythiales</taxon>
        <taxon>Pythiaceae</taxon>
        <taxon>Pythium</taxon>
    </lineage>
</organism>
<dbReference type="Proteomes" id="UP000794436">
    <property type="component" value="Unassembled WGS sequence"/>
</dbReference>
<dbReference type="EMBL" id="SPLM01000076">
    <property type="protein sequence ID" value="TMW61422.1"/>
    <property type="molecule type" value="Genomic_DNA"/>
</dbReference>
<evidence type="ECO:0000256" key="1">
    <source>
        <dbReference type="SAM" id="MobiDB-lite"/>
    </source>
</evidence>
<feature type="region of interest" description="Disordered" evidence="1">
    <location>
        <begin position="403"/>
        <end position="426"/>
    </location>
</feature>
<name>A0A8K1CFX2_PYTOL</name>
<comment type="caution">
    <text evidence="2">The sequence shown here is derived from an EMBL/GenBank/DDBJ whole genome shotgun (WGS) entry which is preliminary data.</text>
</comment>
<gene>
    <name evidence="2" type="ORF">Poli38472_012613</name>
</gene>
<dbReference type="AlphaFoldDB" id="A0A8K1CFX2"/>
<dbReference type="InterPro" id="IPR023393">
    <property type="entry name" value="START-like_dom_sf"/>
</dbReference>
<sequence length="426" mass="47269">MSAPRTLAFASNMVKSRLPANVDLSVSLSTSERLHLIDQAASVVAEAVRAERRFAATGCKPDKKLWKTVRSREDFQFYKSTKESRRASMMGTPSMTSWSSDDDENGVVASVKDPNVPMLMACSKLQGTIEDALFATFAGDELAWRERAAYAKDKFADSRFLATLQEPTPEKPFQYIVIKWLTKEQPPIVGSFVQHRDFLIVEANGYGIDEAGVPYGYHLVHSVTIPSIPEFTELSIIRSQVSLCLINRQLTKDTFRTFCRGFSDPRGALLETIAVNHTADTISGTMNTTEASYTKKLVWMLQQARQQRERDNTFLVSQRGGNNSCTGCQKQGSKLSTCQVCAQGVCSRCTVMRRIIVDVTRDGVTEHTLPFCLSCFLAAKNRSAKEVASARCVQRLNQHQASKARTQSATDEASVRPSKDGVVLYS</sequence>
<dbReference type="OrthoDB" id="162663at2759"/>
<dbReference type="Gene3D" id="3.30.530.20">
    <property type="match status" value="1"/>
</dbReference>
<evidence type="ECO:0000313" key="2">
    <source>
        <dbReference type="EMBL" id="TMW61422.1"/>
    </source>
</evidence>
<evidence type="ECO:0008006" key="4">
    <source>
        <dbReference type="Google" id="ProtNLM"/>
    </source>
</evidence>
<reference evidence="2" key="1">
    <citation type="submission" date="2019-03" db="EMBL/GenBank/DDBJ databases">
        <title>Long read genome sequence of the mycoparasitic Pythium oligandrum ATCC 38472 isolated from sugarbeet rhizosphere.</title>
        <authorList>
            <person name="Gaulin E."/>
        </authorList>
    </citation>
    <scope>NUCLEOTIDE SEQUENCE</scope>
    <source>
        <strain evidence="2">ATCC 38472_TT</strain>
    </source>
</reference>
<evidence type="ECO:0000313" key="3">
    <source>
        <dbReference type="Proteomes" id="UP000794436"/>
    </source>
</evidence>
<keyword evidence="3" id="KW-1185">Reference proteome</keyword>
<dbReference type="PANTHER" id="PTHR13510:SF44">
    <property type="entry name" value="RABENOSYN-5"/>
    <property type="match status" value="1"/>
</dbReference>
<proteinExistence type="predicted"/>
<dbReference type="PANTHER" id="PTHR13510">
    <property type="entry name" value="FYVE-FINGER-CONTAINING RAB5 EFFECTOR PROTEIN RABENOSYN-5-RELATED"/>
    <property type="match status" value="1"/>
</dbReference>
<protein>
    <recommendedName>
        <fullName evidence="4">START-like domain</fullName>
    </recommendedName>
</protein>